<evidence type="ECO:0000256" key="12">
    <source>
        <dbReference type="ARBA" id="ARBA00023315"/>
    </source>
</evidence>
<dbReference type="EMBL" id="BRXU01000003">
    <property type="protein sequence ID" value="GLC50385.1"/>
    <property type="molecule type" value="Genomic_DNA"/>
</dbReference>
<keyword evidence="6 13" id="KW-0812">Transmembrane</keyword>
<keyword evidence="10" id="KW-0594">Phospholipid biosynthesis</keyword>
<dbReference type="Proteomes" id="UP001165080">
    <property type="component" value="Unassembled WGS sequence"/>
</dbReference>
<feature type="transmembrane region" description="Helical" evidence="13">
    <location>
        <begin position="274"/>
        <end position="295"/>
    </location>
</feature>
<proteinExistence type="inferred from homology"/>
<sequence length="474" mass="49961">MNQRYIINARSNSSEDVSIQRDSDDLIVEKLVNQVAKELNSGNDALHFTAGIIALCLVVSLVAYSPTLCPLVYLGFAALCLPYRVVSFASRKWTFFLVDFCYFGNLACCAFLLFRPEDRRLEAAVYALCEGPLAAALIAWQCAWLLGSPDHVISVLIHLLPGLAMYCHRFLAVSRQPFRLATHIGQALLRNIDPWVGAAEAGAAAMANGGPQPGGLAARLSRRLAAAAAISRGRVPCPAFAAAAAAATAAATPTALDAAAAAGRNGVSYPVCTASAAGASLGLTGACLAGVDAAASVECYTAPAGSPPPCPSPAWLWLGAAPVAFYLAWQLLYFLVVQVACRRMILAGGYDTSYRALARRAQRANSPLNRLVRSGSVARRLLMYGLLQLLFTLAAQGLAVVTYHSFAAATAWQIVKLLVPLYLGACHQCLRLPAQQLRAAAAKLAAAGALARVLEATPLEGNGRRPVVQARAES</sequence>
<evidence type="ECO:0000256" key="5">
    <source>
        <dbReference type="ARBA" id="ARBA00022679"/>
    </source>
</evidence>
<dbReference type="AlphaFoldDB" id="A0A9W6EZK5"/>
<dbReference type="Pfam" id="PF10998">
    <property type="entry name" value="DUF2838"/>
    <property type="match status" value="1"/>
</dbReference>
<organism evidence="14 15">
    <name type="scientific">Pleodorina starrii</name>
    <dbReference type="NCBI Taxonomy" id="330485"/>
    <lineage>
        <taxon>Eukaryota</taxon>
        <taxon>Viridiplantae</taxon>
        <taxon>Chlorophyta</taxon>
        <taxon>core chlorophytes</taxon>
        <taxon>Chlorophyceae</taxon>
        <taxon>CS clade</taxon>
        <taxon>Chlamydomonadales</taxon>
        <taxon>Volvocaceae</taxon>
        <taxon>Pleodorina</taxon>
    </lineage>
</organism>
<comment type="similarity">
    <text evidence="2">Belongs to the GPC1 family.</text>
</comment>
<keyword evidence="4" id="KW-0444">Lipid biosynthesis</keyword>
<evidence type="ECO:0000256" key="7">
    <source>
        <dbReference type="ARBA" id="ARBA00022989"/>
    </source>
</evidence>
<evidence type="ECO:0000256" key="10">
    <source>
        <dbReference type="ARBA" id="ARBA00023209"/>
    </source>
</evidence>
<keyword evidence="8" id="KW-0443">Lipid metabolism</keyword>
<keyword evidence="5" id="KW-0808">Transferase</keyword>
<dbReference type="PANTHER" id="PTHR31201">
    <property type="entry name" value="OS01G0585100 PROTEIN"/>
    <property type="match status" value="1"/>
</dbReference>
<comment type="subcellular location">
    <subcellularLocation>
        <location evidence="1">Membrane</location>
        <topology evidence="1">Multi-pass membrane protein</topology>
    </subcellularLocation>
</comment>
<accession>A0A9W6EZK5</accession>
<evidence type="ECO:0000256" key="2">
    <source>
        <dbReference type="ARBA" id="ARBA00006675"/>
    </source>
</evidence>
<feature type="transmembrane region" description="Helical" evidence="13">
    <location>
        <begin position="126"/>
        <end position="146"/>
    </location>
</feature>
<keyword evidence="15" id="KW-1185">Reference proteome</keyword>
<evidence type="ECO:0000256" key="3">
    <source>
        <dbReference type="ARBA" id="ARBA00019082"/>
    </source>
</evidence>
<feature type="transmembrane region" description="Helical" evidence="13">
    <location>
        <begin position="95"/>
        <end position="114"/>
    </location>
</feature>
<evidence type="ECO:0000256" key="1">
    <source>
        <dbReference type="ARBA" id="ARBA00004141"/>
    </source>
</evidence>
<evidence type="ECO:0000256" key="4">
    <source>
        <dbReference type="ARBA" id="ARBA00022516"/>
    </source>
</evidence>
<feature type="transmembrane region" description="Helical" evidence="13">
    <location>
        <begin position="381"/>
        <end position="400"/>
    </location>
</feature>
<dbReference type="InterPro" id="IPR021261">
    <property type="entry name" value="GPCAT"/>
</dbReference>
<keyword evidence="12" id="KW-0012">Acyltransferase</keyword>
<feature type="transmembrane region" description="Helical" evidence="13">
    <location>
        <begin position="152"/>
        <end position="171"/>
    </location>
</feature>
<evidence type="ECO:0000256" key="9">
    <source>
        <dbReference type="ARBA" id="ARBA00023136"/>
    </source>
</evidence>
<dbReference type="PANTHER" id="PTHR31201:SF1">
    <property type="entry name" value="GLYCEROPHOSPHOCHOLINE ACYLTRANSFERASE 1"/>
    <property type="match status" value="1"/>
</dbReference>
<name>A0A9W6EZK5_9CHLO</name>
<evidence type="ECO:0000313" key="15">
    <source>
        <dbReference type="Proteomes" id="UP001165080"/>
    </source>
</evidence>
<comment type="caution">
    <text evidence="14">The sequence shown here is derived from an EMBL/GenBank/DDBJ whole genome shotgun (WGS) entry which is preliminary data.</text>
</comment>
<dbReference type="OrthoDB" id="406287at2759"/>
<dbReference type="GO" id="GO:0006656">
    <property type="term" value="P:phosphatidylcholine biosynthetic process"/>
    <property type="evidence" value="ECO:0007669"/>
    <property type="project" value="TreeGrafter"/>
</dbReference>
<evidence type="ECO:0000256" key="11">
    <source>
        <dbReference type="ARBA" id="ARBA00023264"/>
    </source>
</evidence>
<evidence type="ECO:0000256" key="8">
    <source>
        <dbReference type="ARBA" id="ARBA00023098"/>
    </source>
</evidence>
<keyword evidence="7 13" id="KW-1133">Transmembrane helix</keyword>
<feature type="transmembrane region" description="Helical" evidence="13">
    <location>
        <begin position="315"/>
        <end position="336"/>
    </location>
</feature>
<evidence type="ECO:0000256" key="13">
    <source>
        <dbReference type="SAM" id="Phobius"/>
    </source>
</evidence>
<dbReference type="GO" id="GO:0016746">
    <property type="term" value="F:acyltransferase activity"/>
    <property type="evidence" value="ECO:0007669"/>
    <property type="project" value="UniProtKB-KW"/>
</dbReference>
<evidence type="ECO:0000256" key="6">
    <source>
        <dbReference type="ARBA" id="ARBA00022692"/>
    </source>
</evidence>
<dbReference type="GO" id="GO:0016020">
    <property type="term" value="C:membrane"/>
    <property type="evidence" value="ECO:0007669"/>
    <property type="project" value="UniProtKB-SubCell"/>
</dbReference>
<reference evidence="14 15" key="1">
    <citation type="journal article" date="2023" name="Commun. Biol.">
        <title>Reorganization of the ancestral sex-determining regions during the evolution of trioecy in Pleodorina starrii.</title>
        <authorList>
            <person name="Takahashi K."/>
            <person name="Suzuki S."/>
            <person name="Kawai-Toyooka H."/>
            <person name="Yamamoto K."/>
            <person name="Hamaji T."/>
            <person name="Ootsuki R."/>
            <person name="Yamaguchi H."/>
            <person name="Kawachi M."/>
            <person name="Higashiyama T."/>
            <person name="Nozaki H."/>
        </authorList>
    </citation>
    <scope>NUCLEOTIDE SEQUENCE [LARGE SCALE GENOMIC DNA]</scope>
    <source>
        <strain evidence="14 15">NIES-4479</strain>
    </source>
</reference>
<evidence type="ECO:0000313" key="14">
    <source>
        <dbReference type="EMBL" id="GLC50385.1"/>
    </source>
</evidence>
<protein>
    <recommendedName>
        <fullName evidence="3">Glycerophosphocholine acyltransferase 1</fullName>
    </recommendedName>
</protein>
<gene>
    <name evidence="14" type="primary">PLEST000139</name>
    <name evidence="14" type="ORF">PLESTB_000373300</name>
</gene>
<keyword evidence="9 13" id="KW-0472">Membrane</keyword>
<keyword evidence="11" id="KW-1208">Phospholipid metabolism</keyword>